<reference evidence="1 2" key="2">
    <citation type="journal article" date="2023" name="Plant Pathol.">
        <title>Dismantling and reorganizing Pseudomonas marginalis sensu#lato.</title>
        <authorList>
            <person name="Sawada H."/>
            <person name="Fujikawa T."/>
            <person name="Satou M."/>
        </authorList>
    </citation>
    <scope>NUCLEOTIDE SEQUENCE [LARGE SCALE GENOMIC DNA]</scope>
    <source>
        <strain evidence="1 2">MAFF 301381</strain>
    </source>
</reference>
<protein>
    <submittedName>
        <fullName evidence="1">Uncharacterized protein</fullName>
    </submittedName>
</protein>
<dbReference type="AlphaFoldDB" id="A0A9X1C5Q0"/>
<proteinExistence type="predicted"/>
<keyword evidence="2" id="KW-1185">Reference proteome</keyword>
<sequence>MINSAYAQLWRLDKRFQWAGLAAFASKQVGCGLLHAADAIEKIQVEYEAAQQLRRSARKGVWGLFSTEERERRAKLREYEQRQREYEQAARDNPVPNVDWRQEGEPLSSVQQLYQHVYEMMAMGNTTLFLDVFPLHAFYRDRGLGLLDQCLPFRRRIIGADLPPVLWPVGHEKLEFGTNYGEILQAFEAMETGNIAKSVEHLADHEQRNILQPTMYADPNLVVLLRGNHLSYVTDIPSGAAQALELTLANQCIPVDDGRTIEFSSNPIANLANINQRMSFVLKAAEQFDKLLHSTQRHQIEQALEDIAEGEGVR</sequence>
<organism evidence="1 2">
    <name type="scientific">Pseudomonas lactucae</name>
    <dbReference type="NCBI Taxonomy" id="2813360"/>
    <lineage>
        <taxon>Bacteria</taxon>
        <taxon>Pseudomonadati</taxon>
        <taxon>Pseudomonadota</taxon>
        <taxon>Gammaproteobacteria</taxon>
        <taxon>Pseudomonadales</taxon>
        <taxon>Pseudomonadaceae</taxon>
        <taxon>Pseudomonas</taxon>
    </lineage>
</organism>
<name>A0A9X1C5Q0_9PSED</name>
<accession>A0A9X1C5Q0</accession>
<dbReference type="InterPro" id="IPR019658">
    <property type="entry name" value="DUF2515"/>
</dbReference>
<comment type="caution">
    <text evidence="1">The sequence shown here is derived from an EMBL/GenBank/DDBJ whole genome shotgun (WGS) entry which is preliminary data.</text>
</comment>
<gene>
    <name evidence="1" type="ORF">JWR99_09955</name>
</gene>
<evidence type="ECO:0000313" key="1">
    <source>
        <dbReference type="EMBL" id="MBN2976280.1"/>
    </source>
</evidence>
<reference evidence="1 2" key="1">
    <citation type="journal article" date="2021" name="Int. J. Syst. Evol. Microbiol.">
        <title>Pseudomonas lactucae sp. nov., a pathogen causing bacterial rot of lettuce in Japan.</title>
        <authorList>
            <person name="Sawada H."/>
            <person name="Fujikawa T."/>
            <person name="Satou M."/>
        </authorList>
    </citation>
    <scope>NUCLEOTIDE SEQUENCE [LARGE SCALE GENOMIC DNA]</scope>
    <source>
        <strain evidence="1 2">MAFF 301381</strain>
    </source>
</reference>
<dbReference type="Proteomes" id="UP001154860">
    <property type="component" value="Unassembled WGS sequence"/>
</dbReference>
<dbReference type="Pfam" id="PF10720">
    <property type="entry name" value="DUF2515"/>
    <property type="match status" value="1"/>
</dbReference>
<dbReference type="EMBL" id="JAFHKJ010000039">
    <property type="protein sequence ID" value="MBN2976280.1"/>
    <property type="molecule type" value="Genomic_DNA"/>
</dbReference>
<evidence type="ECO:0000313" key="2">
    <source>
        <dbReference type="Proteomes" id="UP001154860"/>
    </source>
</evidence>